<evidence type="ECO:0000313" key="5">
    <source>
        <dbReference type="Proteomes" id="UP000596902"/>
    </source>
</evidence>
<dbReference type="Proteomes" id="UP000596902">
    <property type="component" value="Unassembled WGS sequence"/>
</dbReference>
<keyword evidence="5" id="KW-1185">Reference proteome</keyword>
<evidence type="ECO:0000259" key="3">
    <source>
        <dbReference type="PROSITE" id="PS51186"/>
    </source>
</evidence>
<evidence type="ECO:0000313" key="4">
    <source>
        <dbReference type="EMBL" id="KAF7676580.1"/>
    </source>
</evidence>
<dbReference type="InterPro" id="IPR000182">
    <property type="entry name" value="GNAT_dom"/>
</dbReference>
<comment type="caution">
    <text evidence="4">The sequence shown here is derived from an EMBL/GenBank/DDBJ whole genome shotgun (WGS) entry which is preliminary data.</text>
</comment>
<dbReference type="PANTHER" id="PTHR34822:SF1">
    <property type="entry name" value="GRPB FAMILY PROTEIN"/>
    <property type="match status" value="1"/>
</dbReference>
<proteinExistence type="predicted"/>
<feature type="domain" description="N-acetyltransferase" evidence="3">
    <location>
        <begin position="528"/>
        <end position="708"/>
    </location>
</feature>
<reference evidence="4" key="2">
    <citation type="submission" date="2020-08" db="EMBL/GenBank/DDBJ databases">
        <title>Draft Genome Sequence of Cumin Blight Pathogen Alternaria burnsii.</title>
        <authorList>
            <person name="Feng Z."/>
        </authorList>
    </citation>
    <scope>NUCLEOTIDE SEQUENCE</scope>
    <source>
        <strain evidence="4">CBS107.38</strain>
    </source>
</reference>
<feature type="non-terminal residue" evidence="4">
    <location>
        <position position="1"/>
    </location>
</feature>
<dbReference type="InterPro" id="IPR016181">
    <property type="entry name" value="Acyl_CoA_acyltransferase"/>
</dbReference>
<dbReference type="AlphaFoldDB" id="A0A8H7EFM8"/>
<gene>
    <name evidence="4" type="ORF">GT037_006085</name>
</gene>
<dbReference type="InterPro" id="IPR007344">
    <property type="entry name" value="GrpB/CoaE"/>
</dbReference>
<dbReference type="Pfam" id="PF04229">
    <property type="entry name" value="GrpB"/>
    <property type="match status" value="1"/>
</dbReference>
<reference evidence="4" key="1">
    <citation type="submission" date="2020-01" db="EMBL/GenBank/DDBJ databases">
        <authorList>
            <person name="Feng Z.H.Z."/>
        </authorList>
    </citation>
    <scope>NUCLEOTIDE SEQUENCE</scope>
    <source>
        <strain evidence="4">CBS107.38</strain>
    </source>
</reference>
<organism evidence="4 5">
    <name type="scientific">Alternaria burnsii</name>
    <dbReference type="NCBI Taxonomy" id="1187904"/>
    <lineage>
        <taxon>Eukaryota</taxon>
        <taxon>Fungi</taxon>
        <taxon>Dikarya</taxon>
        <taxon>Ascomycota</taxon>
        <taxon>Pezizomycotina</taxon>
        <taxon>Dothideomycetes</taxon>
        <taxon>Pleosporomycetidae</taxon>
        <taxon>Pleosporales</taxon>
        <taxon>Pleosporineae</taxon>
        <taxon>Pleosporaceae</taxon>
        <taxon>Alternaria</taxon>
        <taxon>Alternaria sect. Alternaria</taxon>
    </lineage>
</organism>
<name>A0A8H7EFM8_9PLEO</name>
<evidence type="ECO:0000256" key="2">
    <source>
        <dbReference type="SAM" id="SignalP"/>
    </source>
</evidence>
<dbReference type="SUPFAM" id="SSF55729">
    <property type="entry name" value="Acyl-CoA N-acyltransferases (Nat)"/>
    <property type="match status" value="1"/>
</dbReference>
<sequence length="716" mass="81335">MRSLALLSLSALAAAAITPQNILDQDEVIEREAGREYTVKLGCVGCPVRAWTSPEKAEWLHPSPNSSLVGLLKFDMTEFSDALLLNGNRIFPLDPMPLHINAVQVSTNIQQDEMESGDKDNDTLELNKHRRMMFPLQYQHTIFRAQKPEHLWLQFNVTGLPWGEGPEPIKMGQKVVQILLHKEYDEHLVYDKNLGGPYILSIQDVQVVEAKNRMQPPRMKCGKLAMVQTSFDPSEWDEYGKIGTWSRTWNFFVGKIQLGGNTLLLPLFALVAASLIMARRLFLRRQQENTGTDSDAETALLGRDAPPPYADIPVIKIEEYDYLTGFALYFSLLSATMSVIIEQYNKEWPQQFESIKSELEHYLQDVDYLSIQHVGSTSVPGLVAKPIIDVDIIVTRDNVQPAIDTLIAKAKFDYLGELGIEDRHVFNDPNQSLRHNIYVCVDGVAQTRNHLSLRDTLRSNVELRDELARVKLELAAKTNNIIDYMIGKGNVIQKILKASGVLTKEELAAIARANIKGERFGAIKTRRLLLREFVMKDEESYFLLEGNEQNARYQEWPPRTRQEARQLVLENIRNHNDVPRTKYELAVENLDEQFIGRVGAKTSQANSDSLPGETTIKPVTRANLWFSFLPSMQGQGFATEAMTAFIDALKERLQDQGKLEMEIECDPRNEGSWKLAERLGFERHSLTKEKEMIKGEWVDSLVMKKVVGDVPYAAKH</sequence>
<dbReference type="Gene3D" id="3.30.460.10">
    <property type="entry name" value="Beta Polymerase, domain 2"/>
    <property type="match status" value="1"/>
</dbReference>
<dbReference type="Pfam" id="PF13302">
    <property type="entry name" value="Acetyltransf_3"/>
    <property type="match status" value="1"/>
</dbReference>
<dbReference type="SUPFAM" id="SSF81301">
    <property type="entry name" value="Nucleotidyltransferase"/>
    <property type="match status" value="1"/>
</dbReference>
<dbReference type="RefSeq" id="XP_038786821.1">
    <property type="nucleotide sequence ID" value="XM_038931132.1"/>
</dbReference>
<accession>A0A8H7EFM8</accession>
<feature type="chain" id="PRO_5034873407" evidence="2">
    <location>
        <begin position="16"/>
        <end position="716"/>
    </location>
</feature>
<feature type="signal peptide" evidence="2">
    <location>
        <begin position="1"/>
        <end position="15"/>
    </location>
</feature>
<keyword evidence="1" id="KW-0175">Coiled coil</keyword>
<feature type="coiled-coil region" evidence="1">
    <location>
        <begin position="453"/>
        <end position="480"/>
    </location>
</feature>
<protein>
    <submittedName>
        <fullName evidence="4">Arabinogalactan endo-beta--galactanase</fullName>
    </submittedName>
</protein>
<dbReference type="PROSITE" id="PS51186">
    <property type="entry name" value="GNAT"/>
    <property type="match status" value="1"/>
</dbReference>
<dbReference type="GeneID" id="62204310"/>
<dbReference type="GO" id="GO:0016747">
    <property type="term" value="F:acyltransferase activity, transferring groups other than amino-acyl groups"/>
    <property type="evidence" value="ECO:0007669"/>
    <property type="project" value="InterPro"/>
</dbReference>
<keyword evidence="2" id="KW-0732">Signal</keyword>
<dbReference type="InterPro" id="IPR043519">
    <property type="entry name" value="NT_sf"/>
</dbReference>
<evidence type="ECO:0000256" key="1">
    <source>
        <dbReference type="SAM" id="Coils"/>
    </source>
</evidence>
<dbReference type="PANTHER" id="PTHR34822">
    <property type="entry name" value="GRPB DOMAIN PROTEIN (AFU_ORTHOLOGUE AFUA_1G01530)"/>
    <property type="match status" value="1"/>
</dbReference>
<dbReference type="Gene3D" id="3.40.630.30">
    <property type="match status" value="1"/>
</dbReference>
<dbReference type="EMBL" id="JAAABM010000007">
    <property type="protein sequence ID" value="KAF7676580.1"/>
    <property type="molecule type" value="Genomic_DNA"/>
</dbReference>